<protein>
    <submittedName>
        <fullName evidence="3">Uncharacterized protein</fullName>
    </submittedName>
</protein>
<sequence length="278" mass="29977">MAHTTPGRTTTLLAEAAAVIGVVGLFFLAPVSTSLAVMGGGVFGAGLLVFLVMRHTEKTPEVAPTPATRQVSSTSRPTPRASARPSTATSTRSAGATSDSAAASASDLVTRWDTATTGHDDVLERYAAWELDPEMLLRFPALWDLSLQVNQDFHNAMERATQLRTTTVPGGPSTPHTKAIDDYDTAVNTLTRTWKIAEQNARRTGLDNLSDQLRGDADRALKLIRHADQAATRQEEASYLDQATTLLHRLSDRGIIPPHTRVEVAIEERSVRALESGQ</sequence>
<keyword evidence="2" id="KW-1133">Transmembrane helix</keyword>
<dbReference type="EMBL" id="DWVP01000013">
    <property type="protein sequence ID" value="HJC84947.1"/>
    <property type="molecule type" value="Genomic_DNA"/>
</dbReference>
<comment type="caution">
    <text evidence="3">The sequence shown here is derived from an EMBL/GenBank/DDBJ whole genome shotgun (WGS) entry which is preliminary data.</text>
</comment>
<accession>A0A9D2QG86</accession>
<feature type="transmembrane region" description="Helical" evidence="2">
    <location>
        <begin position="12"/>
        <end position="29"/>
    </location>
</feature>
<evidence type="ECO:0000313" key="4">
    <source>
        <dbReference type="Proteomes" id="UP000823858"/>
    </source>
</evidence>
<feature type="region of interest" description="Disordered" evidence="1">
    <location>
        <begin position="60"/>
        <end position="101"/>
    </location>
</feature>
<keyword evidence="2" id="KW-0812">Transmembrane</keyword>
<gene>
    <name evidence="3" type="ORF">H9751_05295</name>
</gene>
<reference evidence="3" key="2">
    <citation type="submission" date="2021-04" db="EMBL/GenBank/DDBJ databases">
        <authorList>
            <person name="Gilroy R."/>
        </authorList>
    </citation>
    <scope>NUCLEOTIDE SEQUENCE</scope>
    <source>
        <strain evidence="3">ChiHjej13B12-4958</strain>
    </source>
</reference>
<feature type="transmembrane region" description="Helical" evidence="2">
    <location>
        <begin position="35"/>
        <end position="53"/>
    </location>
</feature>
<evidence type="ECO:0000256" key="1">
    <source>
        <dbReference type="SAM" id="MobiDB-lite"/>
    </source>
</evidence>
<dbReference type="Proteomes" id="UP000823858">
    <property type="component" value="Unassembled WGS sequence"/>
</dbReference>
<evidence type="ECO:0000313" key="3">
    <source>
        <dbReference type="EMBL" id="HJC84947.1"/>
    </source>
</evidence>
<evidence type="ECO:0000256" key="2">
    <source>
        <dbReference type="SAM" id="Phobius"/>
    </source>
</evidence>
<reference evidence="3" key="1">
    <citation type="journal article" date="2021" name="PeerJ">
        <title>Extensive microbial diversity within the chicken gut microbiome revealed by metagenomics and culture.</title>
        <authorList>
            <person name="Gilroy R."/>
            <person name="Ravi A."/>
            <person name="Getino M."/>
            <person name="Pursley I."/>
            <person name="Horton D.L."/>
            <person name="Alikhan N.F."/>
            <person name="Baker D."/>
            <person name="Gharbi K."/>
            <person name="Hall N."/>
            <person name="Watson M."/>
            <person name="Adriaenssens E.M."/>
            <person name="Foster-Nyarko E."/>
            <person name="Jarju S."/>
            <person name="Secka A."/>
            <person name="Antonio M."/>
            <person name="Oren A."/>
            <person name="Chaudhuri R.R."/>
            <person name="La Ragione R."/>
            <person name="Hildebrand F."/>
            <person name="Pallen M.J."/>
        </authorList>
    </citation>
    <scope>NUCLEOTIDE SEQUENCE</scope>
    <source>
        <strain evidence="3">ChiHjej13B12-4958</strain>
    </source>
</reference>
<organism evidence="3 4">
    <name type="scientific">Candidatus Corynebacterium faecigallinarum</name>
    <dbReference type="NCBI Taxonomy" id="2838528"/>
    <lineage>
        <taxon>Bacteria</taxon>
        <taxon>Bacillati</taxon>
        <taxon>Actinomycetota</taxon>
        <taxon>Actinomycetes</taxon>
        <taxon>Mycobacteriales</taxon>
        <taxon>Corynebacteriaceae</taxon>
        <taxon>Corynebacterium</taxon>
    </lineage>
</organism>
<dbReference type="AlphaFoldDB" id="A0A9D2QG86"/>
<keyword evidence="2" id="KW-0472">Membrane</keyword>
<proteinExistence type="predicted"/>
<name>A0A9D2QG86_9CORY</name>
<feature type="compositionally biased region" description="Low complexity" evidence="1">
    <location>
        <begin position="72"/>
        <end position="101"/>
    </location>
</feature>